<evidence type="ECO:0000256" key="2">
    <source>
        <dbReference type="ARBA" id="ARBA00022771"/>
    </source>
</evidence>
<name>A0A1V9YY89_9STRA</name>
<dbReference type="InterPro" id="IPR002110">
    <property type="entry name" value="Ankyrin_rpt"/>
</dbReference>
<dbReference type="Pfam" id="PF13857">
    <property type="entry name" value="Ank_5"/>
    <property type="match status" value="1"/>
</dbReference>
<dbReference type="PANTHER" id="PTHR24133">
    <property type="entry name" value="ANKYRIN DOMAIN-CONTAINING"/>
    <property type="match status" value="1"/>
</dbReference>
<dbReference type="PROSITE" id="PS00518">
    <property type="entry name" value="ZF_RING_1"/>
    <property type="match status" value="1"/>
</dbReference>
<feature type="repeat" description="ANK" evidence="4">
    <location>
        <begin position="1407"/>
        <end position="1439"/>
    </location>
</feature>
<protein>
    <recommendedName>
        <fullName evidence="8">RING-type domain-containing protein</fullName>
    </recommendedName>
</protein>
<feature type="repeat" description="ANK" evidence="4">
    <location>
        <begin position="1474"/>
        <end position="1506"/>
    </location>
</feature>
<feature type="compositionally biased region" description="Polar residues" evidence="6">
    <location>
        <begin position="1685"/>
        <end position="1700"/>
    </location>
</feature>
<dbReference type="SUPFAM" id="SSF57850">
    <property type="entry name" value="RING/U-box"/>
    <property type="match status" value="1"/>
</dbReference>
<organism evidence="9 10">
    <name type="scientific">Thraustotheca clavata</name>
    <dbReference type="NCBI Taxonomy" id="74557"/>
    <lineage>
        <taxon>Eukaryota</taxon>
        <taxon>Sar</taxon>
        <taxon>Stramenopiles</taxon>
        <taxon>Oomycota</taxon>
        <taxon>Saprolegniomycetes</taxon>
        <taxon>Saprolegniales</taxon>
        <taxon>Achlyaceae</taxon>
        <taxon>Thraustotheca</taxon>
    </lineage>
</organism>
<feature type="compositionally biased region" description="Basic residues" evidence="6">
    <location>
        <begin position="1631"/>
        <end position="1648"/>
    </location>
</feature>
<evidence type="ECO:0000313" key="10">
    <source>
        <dbReference type="Proteomes" id="UP000243217"/>
    </source>
</evidence>
<evidence type="ECO:0000256" key="1">
    <source>
        <dbReference type="ARBA" id="ARBA00022723"/>
    </source>
</evidence>
<dbReference type="SMART" id="SM00184">
    <property type="entry name" value="RING"/>
    <property type="match status" value="1"/>
</dbReference>
<comment type="caution">
    <text evidence="9">The sequence shown here is derived from an EMBL/GenBank/DDBJ whole genome shotgun (WGS) entry which is preliminary data.</text>
</comment>
<keyword evidence="4" id="KW-0040">ANK repeat</keyword>
<reference evidence="9 10" key="1">
    <citation type="journal article" date="2014" name="Genome Biol. Evol.">
        <title>The secreted proteins of Achlya hypogyna and Thraustotheca clavata identify the ancestral oomycete secretome and reveal gene acquisitions by horizontal gene transfer.</title>
        <authorList>
            <person name="Misner I."/>
            <person name="Blouin N."/>
            <person name="Leonard G."/>
            <person name="Richards T.A."/>
            <person name="Lane C.E."/>
        </authorList>
    </citation>
    <scope>NUCLEOTIDE SEQUENCE [LARGE SCALE GENOMIC DNA]</scope>
    <source>
        <strain evidence="9 10">ATCC 34112</strain>
    </source>
</reference>
<evidence type="ECO:0000256" key="3">
    <source>
        <dbReference type="ARBA" id="ARBA00022833"/>
    </source>
</evidence>
<dbReference type="Proteomes" id="UP000243217">
    <property type="component" value="Unassembled WGS sequence"/>
</dbReference>
<feature type="transmembrane region" description="Helical" evidence="7">
    <location>
        <begin position="1013"/>
        <end position="1035"/>
    </location>
</feature>
<dbReference type="InterPro" id="IPR036770">
    <property type="entry name" value="Ankyrin_rpt-contain_sf"/>
</dbReference>
<dbReference type="EMBL" id="JNBS01002510">
    <property type="protein sequence ID" value="OQR90613.1"/>
    <property type="molecule type" value="Genomic_DNA"/>
</dbReference>
<sequence>MSDEDADWAEAKDQIIPCMDDLNDAKEDESTSQDSREEERMSVLHGHCPVCLKELVDAVLIEDCLHEFCKSCILQWVEHLRVRNAPVRCPLCRVSFHRLFLNVCSADDYDVLDILKAPSSPRTMISHQRSLIYRRSSLNNVQDHLWPVIYKTNEQASSWIKRELQMLLGDSTDIMLLYQLITSYLNEIRLESRNNKRKNSQHGYLRLIAAIAQFLHRDTSVFVVELSKFMASRLNMTAYDEIMLREEYPDEPCELFEKPLNRTMNVRKLDRAAQRIQSAWHRYKLQACKRPLKTIRRKAKIPTRRNKKSSKQLTKEMQFAHQLKFWIQQVLYQLHPRTATIPLAFVPCFKGKNAFRRLFHHKNIIYSSVRKNYCLDFHRNSHAYAKLHRWLSQMTNTITATIFSTTKKRLDCAARLIQSFMRCRFATILLASKRKYYDGLMQSTHVKALDIYWRSAVYIQAAWRYSQSIHFWHQYLHIYRLRILSFAYTHRTLRQLLINLPYTHSIHPQLVAKWLPSCRNRRRSSIVAIICLATEHKMYLFIAYSPLLSFRSLLSHRTFHFDMRKALVLGALMGISNAALRQERVARALVEIKAPTISNSTMDQVRSASVGFEKFLTNLRGGSGDTYYKTLFRAIKIEVCQVQSDKDGHTSTAEANVAFSGAESDTLPYHRFVLQSSKYAYKSTNGSCIQVLNPPTSVQAQYDAQYCEVKPNCYWSPIDITSTADRVPVYAVTQAVQPPSGSMTLDSAKDTLTTWAKGFGACIVPSIILLALSVLTIIFFIICRCCCNRCGGRNGKPGGYSCCEKTTPVIFFLLFSIAILVLAGLSYLYSTVITTAVSNVFAIALDLISTIVAWIASLLAPLQDIANTVELSATSISVQLSNSDFIENGLNGILSQLNSFANQTANVTLPYNCKVGVDLFCTPCTACTTISQQVSSTYSSMNAVAGPGVASLGSTRSSIISTLVSAGDQISSFVTSVLNTNADLQTQINKQNDLITNIQTSWDSNGTATQGGFLALFALAIVTIALGVLGVLFGITPLRVLVVIMHLAYIIGFIAIIVTFILSIVFIAFSLLLSDLCKLQVIAASDWAQVLGDEASIVNACFQNQSLINALNLTDSFKFANISFPTLDLSSMLDFSSFDSFSQSISNVDATTFQFNQSAINYFLTSLNSATNVNANPCFVSDGKYDLTNIYTPWTANNGVQSAGQTAFSYIQSRYSTQNISCASVVPSQCVTSNNVPCTYNDFVVQLWQNVSTLQTIKLESAEFINNMQTSVTNLVNYVGNFKSNVTGLSNSLNSISSSLENTLIKDVQTIEGQAYCTFVATTYSQLTDQLCHYMTPSFLMIALFLFLMGVFLIPINITLIIMVKRLRHKKGNTTMALQDPEGNVETLRILLMSDPSGELLNSVDVDGFSALMIAAAEGNSQVVLELLRQGADANLRTFELKSAALHFAAKNGDPVIVEEMCKHTKQIDFWNVNADTPLVWACIEGRDEAVCILLKYGADPRVTNHYGATTLMCATMIGEDAAENSDSARKNIVAMLLEKCPEMANAQDRDGSTAMHLAASCGYLQCVQELLARSADITIRNAIAELTGCNGSEKCVEFLKSRWVILEEEAKARMMTMLEMEENIATTPAKKSKKKKKAKKAQKKKPKVTQAMDSPESEGHSDTEAIPNEEPEASKIKTYESDDNSSPWTTVSRKQTPSGKSEPKKKETIDTPSTPPQLAISQQPTPQSVMTPEQDKKPEPSPSPAESPLIIPGEPSTPANNFV</sequence>
<feature type="compositionally biased region" description="Polar residues" evidence="6">
    <location>
        <begin position="1720"/>
        <end position="1732"/>
    </location>
</feature>
<dbReference type="Gene3D" id="1.25.40.20">
    <property type="entry name" value="Ankyrin repeat-containing domain"/>
    <property type="match status" value="1"/>
</dbReference>
<feature type="domain" description="RING-type" evidence="8">
    <location>
        <begin position="48"/>
        <end position="93"/>
    </location>
</feature>
<dbReference type="Pfam" id="PF12796">
    <property type="entry name" value="Ank_2"/>
    <property type="match status" value="1"/>
</dbReference>
<dbReference type="PROSITE" id="PS50089">
    <property type="entry name" value="ZF_RING_2"/>
    <property type="match status" value="1"/>
</dbReference>
<evidence type="ECO:0000259" key="8">
    <source>
        <dbReference type="PROSITE" id="PS50089"/>
    </source>
</evidence>
<keyword evidence="10" id="KW-1185">Reference proteome</keyword>
<dbReference type="InterPro" id="IPR013083">
    <property type="entry name" value="Znf_RING/FYVE/PHD"/>
</dbReference>
<keyword evidence="7" id="KW-0812">Transmembrane</keyword>
<keyword evidence="1" id="KW-0479">Metal-binding</keyword>
<feature type="transmembrane region" description="Helical" evidence="7">
    <location>
        <begin position="1047"/>
        <end position="1073"/>
    </location>
</feature>
<dbReference type="InterPro" id="IPR017907">
    <property type="entry name" value="Znf_RING_CS"/>
</dbReference>
<feature type="transmembrane region" description="Helical" evidence="7">
    <location>
        <begin position="767"/>
        <end position="787"/>
    </location>
</feature>
<dbReference type="SUPFAM" id="SSF48403">
    <property type="entry name" value="Ankyrin repeat"/>
    <property type="match status" value="1"/>
</dbReference>
<accession>A0A1V9YY89</accession>
<keyword evidence="3" id="KW-0862">Zinc</keyword>
<evidence type="ECO:0000256" key="6">
    <source>
        <dbReference type="SAM" id="MobiDB-lite"/>
    </source>
</evidence>
<feature type="transmembrane region" description="Helical" evidence="7">
    <location>
        <begin position="1339"/>
        <end position="1364"/>
    </location>
</feature>
<feature type="transmembrane region" description="Helical" evidence="7">
    <location>
        <begin position="841"/>
        <end position="862"/>
    </location>
</feature>
<keyword evidence="7" id="KW-1133">Transmembrane helix</keyword>
<keyword evidence="2 5" id="KW-0863">Zinc-finger</keyword>
<evidence type="ECO:0000256" key="7">
    <source>
        <dbReference type="SAM" id="Phobius"/>
    </source>
</evidence>
<feature type="transmembrane region" description="Helical" evidence="7">
    <location>
        <begin position="808"/>
        <end position="829"/>
    </location>
</feature>
<dbReference type="InterPro" id="IPR052391">
    <property type="entry name" value="E3_Ligase-Neurotoxin"/>
</dbReference>
<dbReference type="PROSITE" id="PS50297">
    <property type="entry name" value="ANK_REP_REGION"/>
    <property type="match status" value="3"/>
</dbReference>
<dbReference type="InterPro" id="IPR001841">
    <property type="entry name" value="Znf_RING"/>
</dbReference>
<dbReference type="InterPro" id="IPR018957">
    <property type="entry name" value="Znf_C3HC4_RING-type"/>
</dbReference>
<dbReference type="OrthoDB" id="193965at2759"/>
<feature type="region of interest" description="Disordered" evidence="6">
    <location>
        <begin position="1"/>
        <end position="38"/>
    </location>
</feature>
<dbReference type="PANTHER" id="PTHR24133:SF40">
    <property type="entry name" value="ANKYRIN REPEAT DOMAIN 44"/>
    <property type="match status" value="1"/>
</dbReference>
<dbReference type="Gene3D" id="3.30.40.10">
    <property type="entry name" value="Zinc/RING finger domain, C3HC4 (zinc finger)"/>
    <property type="match status" value="1"/>
</dbReference>
<proteinExistence type="predicted"/>
<keyword evidence="7" id="KW-0472">Membrane</keyword>
<evidence type="ECO:0000256" key="4">
    <source>
        <dbReference type="PROSITE-ProRule" id="PRU00023"/>
    </source>
</evidence>
<evidence type="ECO:0000256" key="5">
    <source>
        <dbReference type="PROSITE-ProRule" id="PRU00175"/>
    </source>
</evidence>
<feature type="repeat" description="ANK" evidence="4">
    <location>
        <begin position="1551"/>
        <end position="1583"/>
    </location>
</feature>
<dbReference type="GO" id="GO:0008270">
    <property type="term" value="F:zinc ion binding"/>
    <property type="evidence" value="ECO:0007669"/>
    <property type="project" value="UniProtKB-KW"/>
</dbReference>
<feature type="compositionally biased region" description="Basic and acidic residues" evidence="6">
    <location>
        <begin position="23"/>
        <end position="38"/>
    </location>
</feature>
<feature type="region of interest" description="Disordered" evidence="6">
    <location>
        <begin position="1624"/>
        <end position="1764"/>
    </location>
</feature>
<dbReference type="SMART" id="SM00248">
    <property type="entry name" value="ANK"/>
    <property type="match status" value="5"/>
</dbReference>
<gene>
    <name evidence="9" type="ORF">THRCLA_09258</name>
</gene>
<dbReference type="STRING" id="74557.A0A1V9YY89"/>
<evidence type="ECO:0000313" key="9">
    <source>
        <dbReference type="EMBL" id="OQR90613.1"/>
    </source>
</evidence>
<dbReference type="Pfam" id="PF00097">
    <property type="entry name" value="zf-C3HC4"/>
    <property type="match status" value="1"/>
</dbReference>
<dbReference type="PROSITE" id="PS50088">
    <property type="entry name" value="ANK_REPEAT"/>
    <property type="match status" value="3"/>
</dbReference>